<dbReference type="SUPFAM" id="SSF56436">
    <property type="entry name" value="C-type lectin-like"/>
    <property type="match status" value="1"/>
</dbReference>
<evidence type="ECO:0000313" key="4">
    <source>
        <dbReference type="EMBL" id="GFR71388.1"/>
    </source>
</evidence>
<dbReference type="InterPro" id="IPR050801">
    <property type="entry name" value="Ca-Dep_Lectins_ImmuneDev"/>
</dbReference>
<dbReference type="PROSITE" id="PS00615">
    <property type="entry name" value="C_TYPE_LECTIN_1"/>
    <property type="match status" value="1"/>
</dbReference>
<dbReference type="EMBL" id="BMAT01007789">
    <property type="protein sequence ID" value="GFR71388.1"/>
    <property type="molecule type" value="Genomic_DNA"/>
</dbReference>
<gene>
    <name evidence="4" type="ORF">ElyMa_003811600</name>
</gene>
<proteinExistence type="predicted"/>
<dbReference type="SMART" id="SM00034">
    <property type="entry name" value="CLECT"/>
    <property type="match status" value="1"/>
</dbReference>
<dbReference type="InterPro" id="IPR016186">
    <property type="entry name" value="C-type_lectin-like/link_sf"/>
</dbReference>
<keyword evidence="1" id="KW-1015">Disulfide bond</keyword>
<dbReference type="PANTHER" id="PTHR22801">
    <property type="entry name" value="LITHOSTATHINE"/>
    <property type="match status" value="1"/>
</dbReference>
<dbReference type="PROSITE" id="PS50041">
    <property type="entry name" value="C_TYPE_LECTIN_2"/>
    <property type="match status" value="1"/>
</dbReference>
<dbReference type="Gene3D" id="3.10.100.10">
    <property type="entry name" value="Mannose-Binding Protein A, subunit A"/>
    <property type="match status" value="1"/>
</dbReference>
<organism evidence="4 5">
    <name type="scientific">Elysia marginata</name>
    <dbReference type="NCBI Taxonomy" id="1093978"/>
    <lineage>
        <taxon>Eukaryota</taxon>
        <taxon>Metazoa</taxon>
        <taxon>Spiralia</taxon>
        <taxon>Lophotrochozoa</taxon>
        <taxon>Mollusca</taxon>
        <taxon>Gastropoda</taxon>
        <taxon>Heterobranchia</taxon>
        <taxon>Euthyneura</taxon>
        <taxon>Panpulmonata</taxon>
        <taxon>Sacoglossa</taxon>
        <taxon>Placobranchoidea</taxon>
        <taxon>Plakobranchidae</taxon>
        <taxon>Elysia</taxon>
    </lineage>
</organism>
<dbReference type="InterPro" id="IPR001304">
    <property type="entry name" value="C-type_lectin-like"/>
</dbReference>
<reference evidence="4 5" key="1">
    <citation type="journal article" date="2021" name="Elife">
        <title>Chloroplast acquisition without the gene transfer in kleptoplastic sea slugs, Plakobranchus ocellatus.</title>
        <authorList>
            <person name="Maeda T."/>
            <person name="Takahashi S."/>
            <person name="Yoshida T."/>
            <person name="Shimamura S."/>
            <person name="Takaki Y."/>
            <person name="Nagai Y."/>
            <person name="Toyoda A."/>
            <person name="Suzuki Y."/>
            <person name="Arimoto A."/>
            <person name="Ishii H."/>
            <person name="Satoh N."/>
            <person name="Nishiyama T."/>
            <person name="Hasebe M."/>
            <person name="Maruyama T."/>
            <person name="Minagawa J."/>
            <person name="Obokata J."/>
            <person name="Shigenobu S."/>
        </authorList>
    </citation>
    <scope>NUCLEOTIDE SEQUENCE [LARGE SCALE GENOMIC DNA]</scope>
</reference>
<evidence type="ECO:0000313" key="5">
    <source>
        <dbReference type="Proteomes" id="UP000762676"/>
    </source>
</evidence>
<dbReference type="AlphaFoldDB" id="A0AAV4FFC1"/>
<keyword evidence="2" id="KW-0732">Signal</keyword>
<dbReference type="Proteomes" id="UP000762676">
    <property type="component" value="Unassembled WGS sequence"/>
</dbReference>
<dbReference type="Pfam" id="PF00059">
    <property type="entry name" value="Lectin_C"/>
    <property type="match status" value="1"/>
</dbReference>
<feature type="chain" id="PRO_5043708160" evidence="2">
    <location>
        <begin position="29"/>
        <end position="264"/>
    </location>
</feature>
<accession>A0AAV4FFC1</accession>
<feature type="domain" description="C-type lectin" evidence="3">
    <location>
        <begin position="138"/>
        <end position="246"/>
    </location>
</feature>
<keyword evidence="5" id="KW-1185">Reference proteome</keyword>
<evidence type="ECO:0000259" key="3">
    <source>
        <dbReference type="PROSITE" id="PS50041"/>
    </source>
</evidence>
<feature type="signal peptide" evidence="2">
    <location>
        <begin position="1"/>
        <end position="28"/>
    </location>
</feature>
<dbReference type="InterPro" id="IPR016187">
    <property type="entry name" value="CTDL_fold"/>
</dbReference>
<name>A0AAV4FFC1_9GAST</name>
<dbReference type="PANTHER" id="PTHR22801:SF63">
    <property type="entry name" value="C-TYPE LECTIN DOMAIN-CONTAINING PROTEIN"/>
    <property type="match status" value="1"/>
</dbReference>
<protein>
    <submittedName>
        <fullName evidence="4">C-type lectin domain family 4 member M</fullName>
    </submittedName>
</protein>
<comment type="caution">
    <text evidence="4">The sequence shown here is derived from an EMBL/GenBank/DDBJ whole genome shotgun (WGS) entry which is preliminary data.</text>
</comment>
<sequence length="264" mass="30030">MFVLVSEFLFIIFRYDLFSLSLFPLAIGTHCLQRQVHLTSATGQDCQTEQLGELWTSASQMTCYWQCVARYPDTCQSIIYNASTGTCTPGGVAFSPLEFFKSSIPAANSPDTIYYVEQPSPRCYDTFSLHKKCGFSLCLHIHTSSTASYAKARAQCDKIKSRLFVGNTIARLSLFWHATLESRRKVYWIGLTDLDHEGQFVWENGEILSKQQKQYIWHPGQPDNHGNDEYCAEARPKSNWNQGLCDNGCHNNKFYVCESYAQTS</sequence>
<evidence type="ECO:0000256" key="2">
    <source>
        <dbReference type="SAM" id="SignalP"/>
    </source>
</evidence>
<dbReference type="InterPro" id="IPR018378">
    <property type="entry name" value="C-type_lectin_CS"/>
</dbReference>
<evidence type="ECO:0000256" key="1">
    <source>
        <dbReference type="ARBA" id="ARBA00023157"/>
    </source>
</evidence>